<protein>
    <submittedName>
        <fullName evidence="1">Predicted aspartyl protease</fullName>
    </submittedName>
</protein>
<dbReference type="Proteomes" id="UP000063718">
    <property type="component" value="Unassembled WGS sequence"/>
</dbReference>
<evidence type="ECO:0000313" key="1">
    <source>
        <dbReference type="EMBL" id="GAF26372.1"/>
    </source>
</evidence>
<dbReference type="GO" id="GO:0006508">
    <property type="term" value="P:proteolysis"/>
    <property type="evidence" value="ECO:0007669"/>
    <property type="project" value="UniProtKB-KW"/>
</dbReference>
<dbReference type="EMBL" id="DF238840">
    <property type="protein sequence ID" value="GAF26372.1"/>
    <property type="molecule type" value="Genomic_DNA"/>
</dbReference>
<dbReference type="GO" id="GO:0008233">
    <property type="term" value="F:peptidase activity"/>
    <property type="evidence" value="ECO:0007669"/>
    <property type="project" value="UniProtKB-KW"/>
</dbReference>
<gene>
    <name evidence="1" type="ORF">MTY_1712</name>
</gene>
<accession>A0A0S6UDQ2</accession>
<dbReference type="AlphaFoldDB" id="A0A0S6UDQ2"/>
<sequence length="116" mass="13038">MHHSYEYPYIDLSISVGKYKENVHAYIDTGFEGYIVLPENYVEKIGSPAFISNWEVADGALVAAAEYIGTIVIPDIGFTLMARITCLGNEILIGRAVIDHLRLIFDRGRQVIIYND</sequence>
<organism evidence="1">
    <name type="scientific">Moorella thermoacetica Y72</name>
    <dbReference type="NCBI Taxonomy" id="1325331"/>
    <lineage>
        <taxon>Bacteria</taxon>
        <taxon>Bacillati</taxon>
        <taxon>Bacillota</taxon>
        <taxon>Clostridia</taxon>
        <taxon>Neomoorellales</taxon>
        <taxon>Neomoorellaceae</taxon>
        <taxon>Neomoorella</taxon>
    </lineage>
</organism>
<dbReference type="RefSeq" id="WP_025774085.1">
    <property type="nucleotide sequence ID" value="NZ_DF238840.1"/>
</dbReference>
<keyword evidence="1" id="KW-0645">Protease</keyword>
<proteinExistence type="predicted"/>
<name>A0A0S6UDQ2_NEOTH</name>
<keyword evidence="1" id="KW-0378">Hydrolase</keyword>
<reference evidence="1" key="1">
    <citation type="journal article" date="2014" name="Gene">
        <title>Genome-guided analysis of transformation efficiency and carbon dioxide assimilation by Moorella thermoacetica Y72.</title>
        <authorList>
            <person name="Tsukahara K."/>
            <person name="Kita A."/>
            <person name="Nakashimada Y."/>
            <person name="Hoshino T."/>
            <person name="Murakami K."/>
        </authorList>
    </citation>
    <scope>NUCLEOTIDE SEQUENCE [LARGE SCALE GENOMIC DNA]</scope>
    <source>
        <strain evidence="1">Y72</strain>
    </source>
</reference>